<name>A0ACC2V071_9TREE</name>
<comment type="caution">
    <text evidence="1">The sequence shown here is derived from an EMBL/GenBank/DDBJ whole genome shotgun (WGS) entry which is preliminary data.</text>
</comment>
<gene>
    <name evidence="1" type="ORF">QFC20_007405</name>
</gene>
<accession>A0ACC2V071</accession>
<proteinExistence type="predicted"/>
<evidence type="ECO:0000313" key="1">
    <source>
        <dbReference type="EMBL" id="KAJ9092325.1"/>
    </source>
</evidence>
<organism evidence="1 2">
    <name type="scientific">Naganishia adeliensis</name>
    <dbReference type="NCBI Taxonomy" id="92952"/>
    <lineage>
        <taxon>Eukaryota</taxon>
        <taxon>Fungi</taxon>
        <taxon>Dikarya</taxon>
        <taxon>Basidiomycota</taxon>
        <taxon>Agaricomycotina</taxon>
        <taxon>Tremellomycetes</taxon>
        <taxon>Filobasidiales</taxon>
        <taxon>Filobasidiaceae</taxon>
        <taxon>Naganishia</taxon>
    </lineage>
</organism>
<sequence length="75" mass="8509">MLDLLHFESFIPNHLLADPLAFSNILANDAATPGYEVSIVQDGTRMVWVKVTTLDEEMVFLRGASLLRNVTQFWE</sequence>
<reference evidence="1" key="1">
    <citation type="submission" date="2023-04" db="EMBL/GenBank/DDBJ databases">
        <title>Draft Genome sequencing of Naganishia species isolated from polar environments using Oxford Nanopore Technology.</title>
        <authorList>
            <person name="Leo P."/>
            <person name="Venkateswaran K."/>
        </authorList>
    </citation>
    <scope>NUCLEOTIDE SEQUENCE</scope>
    <source>
        <strain evidence="1">MNA-CCFEE 5262</strain>
    </source>
</reference>
<dbReference type="EMBL" id="JASBWS010000178">
    <property type="protein sequence ID" value="KAJ9092325.1"/>
    <property type="molecule type" value="Genomic_DNA"/>
</dbReference>
<keyword evidence="2" id="KW-1185">Reference proteome</keyword>
<dbReference type="Proteomes" id="UP001230649">
    <property type="component" value="Unassembled WGS sequence"/>
</dbReference>
<evidence type="ECO:0000313" key="2">
    <source>
        <dbReference type="Proteomes" id="UP001230649"/>
    </source>
</evidence>
<protein>
    <submittedName>
        <fullName evidence="1">Uncharacterized protein</fullName>
    </submittedName>
</protein>